<dbReference type="EMBL" id="WUAV01000004">
    <property type="protein sequence ID" value="KAF1759048.1"/>
    <property type="molecule type" value="Genomic_DNA"/>
</dbReference>
<protein>
    <submittedName>
        <fullName evidence="1">Uncharacterized protein</fullName>
    </submittedName>
</protein>
<dbReference type="AlphaFoldDB" id="A0A6A5GU94"/>
<gene>
    <name evidence="1" type="ORF">GCK72_015508</name>
</gene>
<organism evidence="1 2">
    <name type="scientific">Caenorhabditis remanei</name>
    <name type="common">Caenorhabditis vulgaris</name>
    <dbReference type="NCBI Taxonomy" id="31234"/>
    <lineage>
        <taxon>Eukaryota</taxon>
        <taxon>Metazoa</taxon>
        <taxon>Ecdysozoa</taxon>
        <taxon>Nematoda</taxon>
        <taxon>Chromadorea</taxon>
        <taxon>Rhabditida</taxon>
        <taxon>Rhabditina</taxon>
        <taxon>Rhabditomorpha</taxon>
        <taxon>Rhabditoidea</taxon>
        <taxon>Rhabditidae</taxon>
        <taxon>Peloderinae</taxon>
        <taxon>Caenorhabditis</taxon>
    </lineage>
</organism>
<dbReference type="CTD" id="78776077"/>
<dbReference type="GeneID" id="78776077"/>
<evidence type="ECO:0000313" key="2">
    <source>
        <dbReference type="Proteomes" id="UP000483820"/>
    </source>
</evidence>
<name>A0A6A5GU94_CAERE</name>
<dbReference type="KEGG" id="crq:GCK72_015508"/>
<sequence>MLGGSKIELAKRPTNYTGDHMKLCGLCGKSGGKLQKCKSCIQSFTFDAIKLPADATTASPHAEIVLPRL</sequence>
<dbReference type="RefSeq" id="XP_053585696.1">
    <property type="nucleotide sequence ID" value="XM_053730924.1"/>
</dbReference>
<reference evidence="1 2" key="1">
    <citation type="submission" date="2019-12" db="EMBL/GenBank/DDBJ databases">
        <title>Chromosome-level assembly of the Caenorhabditis remanei genome.</title>
        <authorList>
            <person name="Teterina A.A."/>
            <person name="Willis J.H."/>
            <person name="Phillips P.C."/>
        </authorList>
    </citation>
    <scope>NUCLEOTIDE SEQUENCE [LARGE SCALE GENOMIC DNA]</scope>
    <source>
        <strain evidence="1 2">PX506</strain>
        <tissue evidence="1">Whole organism</tissue>
    </source>
</reference>
<evidence type="ECO:0000313" key="1">
    <source>
        <dbReference type="EMBL" id="KAF1759048.1"/>
    </source>
</evidence>
<dbReference type="Proteomes" id="UP000483820">
    <property type="component" value="Chromosome IV"/>
</dbReference>
<accession>A0A6A5GU94</accession>
<proteinExistence type="predicted"/>
<comment type="caution">
    <text evidence="1">The sequence shown here is derived from an EMBL/GenBank/DDBJ whole genome shotgun (WGS) entry which is preliminary data.</text>
</comment>